<evidence type="ECO:0000259" key="10">
    <source>
        <dbReference type="PROSITE" id="PS51842"/>
    </source>
</evidence>
<feature type="region of interest" description="Disordered" evidence="8">
    <location>
        <begin position="927"/>
        <end position="1016"/>
    </location>
</feature>
<dbReference type="GO" id="GO:0008171">
    <property type="term" value="F:O-methyltransferase activity"/>
    <property type="evidence" value="ECO:0007669"/>
    <property type="project" value="InterPro"/>
</dbReference>
<dbReference type="GO" id="GO:0005737">
    <property type="term" value="C:cytoplasm"/>
    <property type="evidence" value="ECO:0007669"/>
    <property type="project" value="TreeGrafter"/>
</dbReference>
<dbReference type="GO" id="GO:0032259">
    <property type="term" value="P:methylation"/>
    <property type="evidence" value="ECO:0007669"/>
    <property type="project" value="UniProtKB-KW"/>
</dbReference>
<dbReference type="Proteomes" id="UP000327493">
    <property type="component" value="Chromosome 17"/>
</dbReference>
<dbReference type="Pfam" id="PF01596">
    <property type="entry name" value="Methyltransf_3"/>
    <property type="match status" value="1"/>
</dbReference>
<dbReference type="Gene3D" id="1.20.5.500">
    <property type="entry name" value="Single helix bin"/>
    <property type="match status" value="1"/>
</dbReference>
<dbReference type="PROSITE" id="PS51842">
    <property type="entry name" value="IF_ROD_2"/>
    <property type="match status" value="1"/>
</dbReference>
<feature type="compositionally biased region" description="Acidic residues" evidence="8">
    <location>
        <begin position="689"/>
        <end position="703"/>
    </location>
</feature>
<feature type="coiled-coil region" evidence="7">
    <location>
        <begin position="518"/>
        <end position="591"/>
    </location>
</feature>
<name>A0A5J5CS20_9PERO</name>
<evidence type="ECO:0000256" key="9">
    <source>
        <dbReference type="SAM" id="SignalP"/>
    </source>
</evidence>
<feature type="signal peptide" evidence="9">
    <location>
        <begin position="1"/>
        <end position="23"/>
    </location>
</feature>
<dbReference type="Pfam" id="PF00038">
    <property type="entry name" value="Filament"/>
    <property type="match status" value="1"/>
</dbReference>
<dbReference type="EMBL" id="VOFY01000017">
    <property type="protein sequence ID" value="KAA8583729.1"/>
    <property type="molecule type" value="Genomic_DNA"/>
</dbReference>
<gene>
    <name evidence="11" type="ORF">FQN60_014937</name>
</gene>
<feature type="chain" id="PRO_5023862907" description="IF rod domain-containing protein" evidence="9">
    <location>
        <begin position="24"/>
        <end position="1016"/>
    </location>
</feature>
<feature type="compositionally biased region" description="Polar residues" evidence="8">
    <location>
        <begin position="971"/>
        <end position="981"/>
    </location>
</feature>
<evidence type="ECO:0000256" key="8">
    <source>
        <dbReference type="SAM" id="MobiDB-lite"/>
    </source>
</evidence>
<dbReference type="FunFam" id="1.20.5.170:FF:000002">
    <property type="entry name" value="Type I keratin KA11"/>
    <property type="match status" value="1"/>
</dbReference>
<dbReference type="GO" id="GO:0005200">
    <property type="term" value="F:structural constituent of cytoskeleton"/>
    <property type="evidence" value="ECO:0007669"/>
    <property type="project" value="TreeGrafter"/>
</dbReference>
<keyword evidence="4" id="KW-0403">Intermediate filament</keyword>
<feature type="region of interest" description="Disordered" evidence="8">
    <location>
        <begin position="684"/>
        <end position="817"/>
    </location>
</feature>
<sequence length="1016" mass="113953">MATGINICFCIGFAVVLTGVGKSAFTGKSHSQGKDNLVLQYVVNNSLREHPVLTKLRLRTLEDPWNTMMVASEQAQFMANLIRLINATKAIEIGMYTGYNTLSMALAMPENGSVVACEIEDTYVNIAKPFFKEAGVENKIDVRHQIAMKTLSDLIAAGEAGTYDFVFIDADKFNYDRYYEKSLELIRPGGIIAIDNVLWSGRVLNPAPTDLTSQALDSLNKKLHKDQRIDLSMLIMGDGLSIHRGQLRSARRADGDGYKKPAWSVSAPDIHHDSLSHSMANRFLFQHTNTQDEYLQYKPKRSALDASVVSTGMNLTKSGKFNEKELMHGLNDRLAGFIEKVHHLEYQNQLLEREIGEIRGKAKPASGLEKEYGPELRTLRQLVQDITHQKHQIEIEHQKLEEEVSNLRRQHEQEKRSRSDAESNIVLLNKDINDAYQAKLQLDKKAQALVDEIHFLKRNHEAEVSELSDQIQGAQVTVKAHEFGNASVTAALRDIRAQLEGHTVSDVQQMGETFRSQFAKLTEAAESKRAALKSTQQEIQEHRRRLQAKTIELDCAKGTREALEKQLHDVEDRHKEEMIHYQNTIKELENELINCKFDMSGYLREYQDLLNVKMALDVEILSYRKLLCGEEARLSGMPDSHVSLPYIYHQSPVYTLPYLSRPGGSHRRAEPQYKFVEEIITETTREIEMSEFEETGSEETEVEKDERECAKRDKGDSEEENDNKDSREDKGEQMSDSEQNQVASIGNLVNGGDGGSHGEVDDGEEEQKGKGESEEAEAAGNERDRDIDRITQSKLLLSENLDEEGNGHQKVAENIKEDKEAPVMVTVEKDLSSKPDKLKPEVTVEDELLKKSDKGKNGDADKASFISAEVIKPVDETSTQVSKVSAKTQEISGVQVQGKVPALEITNFTGETKSTLSVETDKLSEKAQVALKSEEKEENSHKEPKRIFKTEAAKDEDKVAKGIQDARHDSNTGQGKASVQTVLPKEETTVNAEIKELHQGPSQGSQDQKSKLSEVS</sequence>
<evidence type="ECO:0000256" key="2">
    <source>
        <dbReference type="ARBA" id="ARBA00022679"/>
    </source>
</evidence>
<evidence type="ECO:0000256" key="7">
    <source>
        <dbReference type="SAM" id="Coils"/>
    </source>
</evidence>
<dbReference type="FunFam" id="1.20.5.1160:FF:000001">
    <property type="entry name" value="Keratin type II"/>
    <property type="match status" value="1"/>
</dbReference>
<evidence type="ECO:0000313" key="11">
    <source>
        <dbReference type="EMBL" id="KAA8583729.1"/>
    </source>
</evidence>
<dbReference type="GO" id="GO:0030424">
    <property type="term" value="C:axon"/>
    <property type="evidence" value="ECO:0007669"/>
    <property type="project" value="TreeGrafter"/>
</dbReference>
<evidence type="ECO:0000256" key="3">
    <source>
        <dbReference type="ARBA" id="ARBA00022691"/>
    </source>
</evidence>
<keyword evidence="5 7" id="KW-0175">Coiled coil</keyword>
<feature type="compositionally biased region" description="Basic and acidic residues" evidence="8">
    <location>
        <begin position="704"/>
        <end position="715"/>
    </location>
</feature>
<comment type="similarity">
    <text evidence="6">Belongs to the class I-like SAM-binding methyltransferase superfamily. Cation-dependent O-methyltransferase family.</text>
</comment>
<organism evidence="11 12">
    <name type="scientific">Etheostoma spectabile</name>
    <name type="common">orangethroat darter</name>
    <dbReference type="NCBI Taxonomy" id="54343"/>
    <lineage>
        <taxon>Eukaryota</taxon>
        <taxon>Metazoa</taxon>
        <taxon>Chordata</taxon>
        <taxon>Craniata</taxon>
        <taxon>Vertebrata</taxon>
        <taxon>Euteleostomi</taxon>
        <taxon>Actinopterygii</taxon>
        <taxon>Neopterygii</taxon>
        <taxon>Teleostei</taxon>
        <taxon>Neoteleostei</taxon>
        <taxon>Acanthomorphata</taxon>
        <taxon>Eupercaria</taxon>
        <taxon>Perciformes</taxon>
        <taxon>Percoidei</taxon>
        <taxon>Percidae</taxon>
        <taxon>Etheostomatinae</taxon>
        <taxon>Etheostoma</taxon>
    </lineage>
</organism>
<dbReference type="InterPro" id="IPR029063">
    <property type="entry name" value="SAM-dependent_MTases_sf"/>
</dbReference>
<keyword evidence="1" id="KW-0489">Methyltransferase</keyword>
<feature type="domain" description="IF rod" evidence="10">
    <location>
        <begin position="323"/>
        <end position="634"/>
    </location>
</feature>
<evidence type="ECO:0000256" key="6">
    <source>
        <dbReference type="ARBA" id="ARBA00023453"/>
    </source>
</evidence>
<keyword evidence="2" id="KW-0808">Transferase</keyword>
<dbReference type="Gene3D" id="1.20.5.170">
    <property type="match status" value="1"/>
</dbReference>
<feature type="compositionally biased region" description="Basic and acidic residues" evidence="8">
    <location>
        <begin position="780"/>
        <end position="791"/>
    </location>
</feature>
<dbReference type="InterPro" id="IPR002935">
    <property type="entry name" value="SAM_O-MeTrfase"/>
</dbReference>
<feature type="compositionally biased region" description="Basic and acidic residues" evidence="8">
    <location>
        <begin position="805"/>
        <end position="817"/>
    </location>
</feature>
<feature type="compositionally biased region" description="Basic and acidic residues" evidence="8">
    <location>
        <begin position="723"/>
        <end position="733"/>
    </location>
</feature>
<keyword evidence="3" id="KW-0949">S-adenosyl-L-methionine</keyword>
<dbReference type="AlphaFoldDB" id="A0A5J5CS20"/>
<keyword evidence="12" id="KW-1185">Reference proteome</keyword>
<accession>A0A5J5CS20</accession>
<evidence type="ECO:0000256" key="1">
    <source>
        <dbReference type="ARBA" id="ARBA00022603"/>
    </source>
</evidence>
<dbReference type="CDD" id="cd02440">
    <property type="entry name" value="AdoMet_MTases"/>
    <property type="match status" value="1"/>
</dbReference>
<dbReference type="SUPFAM" id="SSF64593">
    <property type="entry name" value="Intermediate filament protein, coiled coil region"/>
    <property type="match status" value="2"/>
</dbReference>
<dbReference type="InterPro" id="IPR039008">
    <property type="entry name" value="IF_rod_dom"/>
</dbReference>
<dbReference type="SMART" id="SM01391">
    <property type="entry name" value="Filament"/>
    <property type="match status" value="1"/>
</dbReference>
<keyword evidence="9" id="KW-0732">Signal</keyword>
<reference evidence="11 12" key="1">
    <citation type="submission" date="2019-08" db="EMBL/GenBank/DDBJ databases">
        <title>A chromosome-level genome assembly, high-density linkage maps, and genome scans reveal the genomic architecture of hybrid incompatibilities underlying speciation via character displacement in darters (Percidae: Etheostominae).</title>
        <authorList>
            <person name="Moran R.L."/>
            <person name="Catchen J.M."/>
            <person name="Fuller R.C."/>
        </authorList>
    </citation>
    <scope>NUCLEOTIDE SEQUENCE [LARGE SCALE GENOMIC DNA]</scope>
    <source>
        <strain evidence="11">EspeVRDwgs_2016</strain>
        <tissue evidence="11">Muscle</tissue>
    </source>
</reference>
<comment type="caution">
    <text evidence="11">The sequence shown here is derived from an EMBL/GenBank/DDBJ whole genome shotgun (WGS) entry which is preliminary data.</text>
</comment>
<dbReference type="PANTHER" id="PTHR45652">
    <property type="entry name" value="GLIAL FIBRILLARY ACIDIC PROTEIN"/>
    <property type="match status" value="1"/>
</dbReference>
<evidence type="ECO:0000256" key="5">
    <source>
        <dbReference type="ARBA" id="ARBA00023054"/>
    </source>
</evidence>
<dbReference type="PANTHER" id="PTHR45652:SF10">
    <property type="entry name" value="NEUROFILAMENT MEDIUM POLYPEPTIDE ISOFORM X1"/>
    <property type="match status" value="1"/>
</dbReference>
<dbReference type="Gene3D" id="3.40.50.150">
    <property type="entry name" value="Vaccinia Virus protein VP39"/>
    <property type="match status" value="1"/>
</dbReference>
<dbReference type="GO" id="GO:0005882">
    <property type="term" value="C:intermediate filament"/>
    <property type="evidence" value="ECO:0007669"/>
    <property type="project" value="UniProtKB-KW"/>
</dbReference>
<dbReference type="InterPro" id="IPR050405">
    <property type="entry name" value="Intermediate_filament"/>
</dbReference>
<dbReference type="GO" id="GO:0099160">
    <property type="term" value="C:postsynaptic intermediate filament cytoskeleton"/>
    <property type="evidence" value="ECO:0007669"/>
    <property type="project" value="TreeGrafter"/>
</dbReference>
<evidence type="ECO:0000256" key="4">
    <source>
        <dbReference type="ARBA" id="ARBA00022754"/>
    </source>
</evidence>
<dbReference type="PROSITE" id="PS51682">
    <property type="entry name" value="SAM_OMT_I"/>
    <property type="match status" value="1"/>
</dbReference>
<evidence type="ECO:0000313" key="12">
    <source>
        <dbReference type="Proteomes" id="UP000327493"/>
    </source>
</evidence>
<feature type="compositionally biased region" description="Polar residues" evidence="8">
    <location>
        <begin position="734"/>
        <end position="744"/>
    </location>
</feature>
<protein>
    <recommendedName>
        <fullName evidence="10">IF rod domain-containing protein</fullName>
    </recommendedName>
</protein>
<feature type="coiled-coil region" evidence="7">
    <location>
        <begin position="383"/>
        <end position="477"/>
    </location>
</feature>
<proteinExistence type="inferred from homology"/>
<dbReference type="SUPFAM" id="SSF53335">
    <property type="entry name" value="S-adenosyl-L-methionine-dependent methyltransferases"/>
    <property type="match status" value="1"/>
</dbReference>
<dbReference type="GO" id="GO:0033693">
    <property type="term" value="P:neurofilament bundle assembly"/>
    <property type="evidence" value="ECO:0007669"/>
    <property type="project" value="TreeGrafter"/>
</dbReference>
<feature type="compositionally biased region" description="Basic and acidic residues" evidence="8">
    <location>
        <begin position="984"/>
        <end position="998"/>
    </location>
</feature>
<dbReference type="Gene3D" id="1.20.5.1160">
    <property type="entry name" value="Vasodilator-stimulated phosphoprotein"/>
    <property type="match status" value="1"/>
</dbReference>
<feature type="compositionally biased region" description="Basic and acidic residues" evidence="8">
    <location>
        <begin position="756"/>
        <end position="773"/>
    </location>
</feature>
<feature type="compositionally biased region" description="Basic and acidic residues" evidence="8">
    <location>
        <begin position="932"/>
        <end position="970"/>
    </location>
</feature>